<keyword evidence="3" id="KW-1185">Reference proteome</keyword>
<evidence type="ECO:0000259" key="1">
    <source>
        <dbReference type="Pfam" id="PF04480"/>
    </source>
</evidence>
<proteinExistence type="predicted"/>
<organism evidence="2 3">
    <name type="scientific">Nostocoides jenkinsii Ben 74</name>
    <dbReference type="NCBI Taxonomy" id="1193518"/>
    <lineage>
        <taxon>Bacteria</taxon>
        <taxon>Bacillati</taxon>
        <taxon>Actinomycetota</taxon>
        <taxon>Actinomycetes</taxon>
        <taxon>Micrococcales</taxon>
        <taxon>Intrasporangiaceae</taxon>
        <taxon>Nostocoides</taxon>
    </lineage>
</organism>
<evidence type="ECO:0000313" key="2">
    <source>
        <dbReference type="EMBL" id="CCI51774.1"/>
    </source>
</evidence>
<dbReference type="InterPro" id="IPR011335">
    <property type="entry name" value="Restrct_endonuc-II-like"/>
</dbReference>
<accession>A0A077M5D5</accession>
<reference evidence="2 3" key="1">
    <citation type="journal article" date="2013" name="ISME J.">
        <title>A metabolic model for members of the genus Tetrasphaera involved in enhanced biological phosphorus removal.</title>
        <authorList>
            <person name="Kristiansen R."/>
            <person name="Nguyen H.T.T."/>
            <person name="Saunders A.M."/>
            <person name="Nielsen J.L."/>
            <person name="Wimmer R."/>
            <person name="Le V.Q."/>
            <person name="McIlroy S.J."/>
            <person name="Petrovski S."/>
            <person name="Seviour R.J."/>
            <person name="Calteau A."/>
            <person name="Nielsen K.L."/>
            <person name="Nielsen P.H."/>
        </authorList>
    </citation>
    <scope>NUCLEOTIDE SEQUENCE [LARGE SCALE GENOMIC DNA]</scope>
    <source>
        <strain evidence="2 3">Ben 74</strain>
    </source>
</reference>
<dbReference type="Gene3D" id="3.40.960.10">
    <property type="entry name" value="VSR Endonuclease"/>
    <property type="match status" value="1"/>
</dbReference>
<dbReference type="SUPFAM" id="SSF52980">
    <property type="entry name" value="Restriction endonuclease-like"/>
    <property type="match status" value="1"/>
</dbReference>
<dbReference type="RefSeq" id="WP_048548112.1">
    <property type="nucleotide sequence ID" value="NZ_HF571038.1"/>
</dbReference>
<sequence>MAAYDGEGLTSLCDEHGLLTARRALESGVTDRCLQRLTRGGLLVHLFRGVYLLGSRRVLTAEGFHAQLMRGARLLFADAVFTSSSAVVGHGVEVYGASLAQPIIRRPVDRGQGPRGMVVRRQASAWVDTAYGPCVPLATALVEVAINRGVQAGMVTAELALASGKVSRAEFGAAIEAVALWPHSSRAKAVGRLVRGQCESVAEARTLFLLLVNGVEVECQVEICDPDGRFVARVDFLVTGTKLVVEFDGKVKYASGDPEVLWREKRREDALRALGYDVVRLTWADLEHSAQAMAKVRRALAQHARRP</sequence>
<gene>
    <name evidence="2" type="ORF">BN13_1210027</name>
</gene>
<dbReference type="EMBL" id="CAJC01000026">
    <property type="protein sequence ID" value="CCI51774.1"/>
    <property type="molecule type" value="Genomic_DNA"/>
</dbReference>
<name>A0A077M5D5_9MICO</name>
<dbReference type="Proteomes" id="UP000035720">
    <property type="component" value="Unassembled WGS sequence"/>
</dbReference>
<feature type="domain" description="DUF559" evidence="1">
    <location>
        <begin position="229"/>
        <end position="289"/>
    </location>
</feature>
<evidence type="ECO:0000313" key="3">
    <source>
        <dbReference type="Proteomes" id="UP000035720"/>
    </source>
</evidence>
<dbReference type="AlphaFoldDB" id="A0A077M5D5"/>
<dbReference type="InterPro" id="IPR007569">
    <property type="entry name" value="DUF559"/>
</dbReference>
<protein>
    <recommendedName>
        <fullName evidence="1">DUF559 domain-containing protein</fullName>
    </recommendedName>
</protein>
<dbReference type="Pfam" id="PF04480">
    <property type="entry name" value="DUF559"/>
    <property type="match status" value="1"/>
</dbReference>
<dbReference type="STRING" id="1193518.BN13_1210027"/>
<comment type="caution">
    <text evidence="2">The sequence shown here is derived from an EMBL/GenBank/DDBJ whole genome shotgun (WGS) entry which is preliminary data.</text>
</comment>